<dbReference type="PANTHER" id="PTHR35010">
    <property type="entry name" value="BLL4672 PROTEIN-RELATED"/>
    <property type="match status" value="1"/>
</dbReference>
<dbReference type="Pfam" id="PF13560">
    <property type="entry name" value="HTH_31"/>
    <property type="match status" value="1"/>
</dbReference>
<feature type="domain" description="HTH cro/C1-type" evidence="2">
    <location>
        <begin position="54"/>
        <end position="126"/>
    </location>
</feature>
<proteinExistence type="predicted"/>
<feature type="region of interest" description="Disordered" evidence="1">
    <location>
        <begin position="341"/>
        <end position="365"/>
    </location>
</feature>
<dbReference type="Proteomes" id="UP001501000">
    <property type="component" value="Unassembled WGS sequence"/>
</dbReference>
<name>A0ABP7MEY6_9ACTN</name>
<reference evidence="4" key="1">
    <citation type="journal article" date="2019" name="Int. J. Syst. Evol. Microbiol.">
        <title>The Global Catalogue of Microorganisms (GCM) 10K type strain sequencing project: providing services to taxonomists for standard genome sequencing and annotation.</title>
        <authorList>
            <consortium name="The Broad Institute Genomics Platform"/>
            <consortium name="The Broad Institute Genome Sequencing Center for Infectious Disease"/>
            <person name="Wu L."/>
            <person name="Ma J."/>
        </authorList>
    </citation>
    <scope>NUCLEOTIDE SEQUENCE [LARGE SCALE GENOMIC DNA]</scope>
    <source>
        <strain evidence="4">JCM 16956</strain>
    </source>
</reference>
<dbReference type="Gene3D" id="1.10.260.40">
    <property type="entry name" value="lambda repressor-like DNA-binding domains"/>
    <property type="match status" value="1"/>
</dbReference>
<evidence type="ECO:0000313" key="4">
    <source>
        <dbReference type="Proteomes" id="UP001501000"/>
    </source>
</evidence>
<feature type="compositionally biased region" description="Pro residues" evidence="1">
    <location>
        <begin position="8"/>
        <end position="20"/>
    </location>
</feature>
<evidence type="ECO:0000313" key="3">
    <source>
        <dbReference type="EMBL" id="GAA3921729.1"/>
    </source>
</evidence>
<comment type="caution">
    <text evidence="3">The sequence shown here is derived from an EMBL/GenBank/DDBJ whole genome shotgun (WGS) entry which is preliminary data.</text>
</comment>
<accession>A0ABP7MEY6</accession>
<dbReference type="EMBL" id="BAABAJ010000009">
    <property type="protein sequence ID" value="GAA3921729.1"/>
    <property type="molecule type" value="Genomic_DNA"/>
</dbReference>
<dbReference type="Pfam" id="PF17765">
    <property type="entry name" value="MLTR_LBD"/>
    <property type="match status" value="1"/>
</dbReference>
<dbReference type="InterPro" id="IPR041413">
    <property type="entry name" value="MLTR_LBD"/>
</dbReference>
<dbReference type="InterPro" id="IPR010982">
    <property type="entry name" value="Lambda_DNA-bd_dom_sf"/>
</dbReference>
<dbReference type="SMART" id="SM00530">
    <property type="entry name" value="HTH_XRE"/>
    <property type="match status" value="1"/>
</dbReference>
<dbReference type="InterPro" id="IPR001387">
    <property type="entry name" value="Cro/C1-type_HTH"/>
</dbReference>
<dbReference type="Gene3D" id="3.30.450.180">
    <property type="match status" value="1"/>
</dbReference>
<sequence length="365" mass="39887">MTLTAGPAPEPAPRPEPAPAPRRANGPAPVPPTPGTAARPPSEPEVRRYELAAFLRSRRERLSPEQVGLPRGRRRRTPGLRREEVAQLSAVGVTWYTWLEQARDIQVSPQVLAALAGALLLDPTERAHLFALAGRADPHPEAPDAAVTPALRAILDQLEPVPAAVQNARFDFLAYNRTFGHLFRDLDALPREDRNSLWLAFTDDAFRSAVTDLTELLPLLTGKLRAARAEHLADPAWKRLVQRLEEASPEFREIWARHDVVAPGGRTKLIRNAHVGLLRFEHTNLWLGPGGGPSLVTYVPLDEETRAGVGRLLSLVAPSADSGGAGQWANDRVLPPLHRAAHRAAAGGARPDGRHHQRPLPHPLP</sequence>
<evidence type="ECO:0000256" key="1">
    <source>
        <dbReference type="SAM" id="MobiDB-lite"/>
    </source>
</evidence>
<evidence type="ECO:0000259" key="2">
    <source>
        <dbReference type="SMART" id="SM00530"/>
    </source>
</evidence>
<keyword evidence="4" id="KW-1185">Reference proteome</keyword>
<dbReference type="PANTHER" id="PTHR35010:SF2">
    <property type="entry name" value="BLL4672 PROTEIN"/>
    <property type="match status" value="1"/>
</dbReference>
<feature type="region of interest" description="Disordered" evidence="1">
    <location>
        <begin position="1"/>
        <end position="47"/>
    </location>
</feature>
<protein>
    <submittedName>
        <fullName evidence="3">Helix-turn-helix transcriptional regulator</fullName>
    </submittedName>
</protein>
<gene>
    <name evidence="3" type="ORF">GCM10022244_33700</name>
</gene>
<dbReference type="RefSeq" id="WP_345283450.1">
    <property type="nucleotide sequence ID" value="NZ_BAABAJ010000009.1"/>
</dbReference>
<organism evidence="3 4">
    <name type="scientific">Streptomyces gulbargensis</name>
    <dbReference type="NCBI Taxonomy" id="364901"/>
    <lineage>
        <taxon>Bacteria</taxon>
        <taxon>Bacillati</taxon>
        <taxon>Actinomycetota</taxon>
        <taxon>Actinomycetes</taxon>
        <taxon>Kitasatosporales</taxon>
        <taxon>Streptomycetaceae</taxon>
        <taxon>Streptomyces</taxon>
    </lineage>
</organism>